<evidence type="ECO:0000313" key="2">
    <source>
        <dbReference type="EMBL" id="KAA9349820.1"/>
    </source>
</evidence>
<feature type="chain" id="PRO_5024792646" description="Secretion system C-terminal sorting domain-containing protein" evidence="1">
    <location>
        <begin position="23"/>
        <end position="132"/>
    </location>
</feature>
<evidence type="ECO:0008006" key="4">
    <source>
        <dbReference type="Google" id="ProtNLM"/>
    </source>
</evidence>
<dbReference type="AlphaFoldDB" id="A0A5N1JGR5"/>
<reference evidence="2 3" key="1">
    <citation type="submission" date="2019-09" db="EMBL/GenBank/DDBJ databases">
        <title>Genome Sequence of Larkinella sp MA1.</title>
        <authorList>
            <person name="Srinivasan S."/>
        </authorList>
    </citation>
    <scope>NUCLEOTIDE SEQUENCE [LARGE SCALE GENOMIC DNA]</scope>
    <source>
        <strain evidence="2 3">MA1</strain>
    </source>
</reference>
<proteinExistence type="predicted"/>
<evidence type="ECO:0000256" key="1">
    <source>
        <dbReference type="SAM" id="SignalP"/>
    </source>
</evidence>
<sequence>MKTLTKSLIIAFLFTSLTVPFAVTNASQPKPAGKVQSYQSSLYTDVEGKLRVAVDKMIGGIVEVRLVNSTGKEYFVQRVGRRQRIARIKMDLNALPDGAYQVVVTDGFDTKVNNVVLATQQPAMTGRLIALN</sequence>
<keyword evidence="3" id="KW-1185">Reference proteome</keyword>
<dbReference type="Proteomes" id="UP000326344">
    <property type="component" value="Unassembled WGS sequence"/>
</dbReference>
<accession>A0A5N1JGR5</accession>
<dbReference type="RefSeq" id="WP_150879411.1">
    <property type="nucleotide sequence ID" value="NZ_VTWS01000005.1"/>
</dbReference>
<keyword evidence="1" id="KW-0732">Signal</keyword>
<evidence type="ECO:0000313" key="3">
    <source>
        <dbReference type="Proteomes" id="UP000326344"/>
    </source>
</evidence>
<dbReference type="EMBL" id="VTWS01000005">
    <property type="protein sequence ID" value="KAA9349820.1"/>
    <property type="molecule type" value="Genomic_DNA"/>
</dbReference>
<protein>
    <recommendedName>
        <fullName evidence="4">Secretion system C-terminal sorting domain-containing protein</fullName>
    </recommendedName>
</protein>
<name>A0A5N1JGR5_9BACT</name>
<gene>
    <name evidence="2" type="ORF">F0P93_20470</name>
</gene>
<feature type="signal peptide" evidence="1">
    <location>
        <begin position="1"/>
        <end position="22"/>
    </location>
</feature>
<comment type="caution">
    <text evidence="2">The sequence shown here is derived from an EMBL/GenBank/DDBJ whole genome shotgun (WGS) entry which is preliminary data.</text>
</comment>
<organism evidence="2 3">
    <name type="scientific">Larkinella humicola</name>
    <dbReference type="NCBI Taxonomy" id="2607654"/>
    <lineage>
        <taxon>Bacteria</taxon>
        <taxon>Pseudomonadati</taxon>
        <taxon>Bacteroidota</taxon>
        <taxon>Cytophagia</taxon>
        <taxon>Cytophagales</taxon>
        <taxon>Spirosomataceae</taxon>
        <taxon>Larkinella</taxon>
    </lineage>
</organism>